<sequence length="222" mass="26486">MEPLGADLMQDQTQTVFSTGLQEATSTEFKKIPKNRDKVLEKLEHHEWGIDEKLWHLRLELDGLDWEQIYEFRKFRDARYAVEWKLRNLEDIRKSLHETYEKFENQIAKLHKGIRHGSINLVKERQLLKQIKQTTGEAEAEKMRPVQFSCIHRSDVSLDTKQALKDHIEVISSEIQKHRLKRMRYRDYGRKESEKAAIRKKITMVTNKLENIKQMKVEASQM</sequence>
<evidence type="ECO:0000313" key="2">
    <source>
        <dbReference type="Proteomes" id="UP001237642"/>
    </source>
</evidence>
<reference evidence="1" key="2">
    <citation type="submission" date="2023-05" db="EMBL/GenBank/DDBJ databases">
        <authorList>
            <person name="Schelkunov M.I."/>
        </authorList>
    </citation>
    <scope>NUCLEOTIDE SEQUENCE</scope>
    <source>
        <strain evidence="1">Hsosn_3</strain>
        <tissue evidence="1">Leaf</tissue>
    </source>
</reference>
<comment type="caution">
    <text evidence="1">The sequence shown here is derived from an EMBL/GenBank/DDBJ whole genome shotgun (WGS) entry which is preliminary data.</text>
</comment>
<dbReference type="AlphaFoldDB" id="A0AAD8HB27"/>
<evidence type="ECO:0000313" key="1">
    <source>
        <dbReference type="EMBL" id="KAK1364265.1"/>
    </source>
</evidence>
<organism evidence="1 2">
    <name type="scientific">Heracleum sosnowskyi</name>
    <dbReference type="NCBI Taxonomy" id="360622"/>
    <lineage>
        <taxon>Eukaryota</taxon>
        <taxon>Viridiplantae</taxon>
        <taxon>Streptophyta</taxon>
        <taxon>Embryophyta</taxon>
        <taxon>Tracheophyta</taxon>
        <taxon>Spermatophyta</taxon>
        <taxon>Magnoliopsida</taxon>
        <taxon>eudicotyledons</taxon>
        <taxon>Gunneridae</taxon>
        <taxon>Pentapetalae</taxon>
        <taxon>asterids</taxon>
        <taxon>campanulids</taxon>
        <taxon>Apiales</taxon>
        <taxon>Apiaceae</taxon>
        <taxon>Apioideae</taxon>
        <taxon>apioid superclade</taxon>
        <taxon>Tordylieae</taxon>
        <taxon>Tordyliinae</taxon>
        <taxon>Heracleum</taxon>
    </lineage>
</organism>
<gene>
    <name evidence="1" type="ORF">POM88_039826</name>
</gene>
<name>A0AAD8HB27_9APIA</name>
<reference evidence="1" key="1">
    <citation type="submission" date="2023-02" db="EMBL/GenBank/DDBJ databases">
        <title>Genome of toxic invasive species Heracleum sosnowskyi carries increased number of genes despite the absence of recent whole-genome duplications.</title>
        <authorList>
            <person name="Schelkunov M."/>
            <person name="Shtratnikova V."/>
            <person name="Makarenko M."/>
            <person name="Klepikova A."/>
            <person name="Omelchenko D."/>
            <person name="Novikova G."/>
            <person name="Obukhova E."/>
            <person name="Bogdanov V."/>
            <person name="Penin A."/>
            <person name="Logacheva M."/>
        </authorList>
    </citation>
    <scope>NUCLEOTIDE SEQUENCE</scope>
    <source>
        <strain evidence="1">Hsosn_3</strain>
        <tissue evidence="1">Leaf</tissue>
    </source>
</reference>
<protein>
    <submittedName>
        <fullName evidence="1">Uncharacterized protein</fullName>
    </submittedName>
</protein>
<keyword evidence="2" id="KW-1185">Reference proteome</keyword>
<dbReference type="Proteomes" id="UP001237642">
    <property type="component" value="Unassembled WGS sequence"/>
</dbReference>
<proteinExistence type="predicted"/>
<accession>A0AAD8HB27</accession>
<dbReference type="EMBL" id="JAUIZM010000009">
    <property type="protein sequence ID" value="KAK1364265.1"/>
    <property type="molecule type" value="Genomic_DNA"/>
</dbReference>